<name>A0A9W8C5Z0_TRIRA</name>
<evidence type="ECO:0000256" key="1">
    <source>
        <dbReference type="SAM" id="MobiDB-lite"/>
    </source>
</evidence>
<accession>A0A9W8C5Z0</accession>
<evidence type="ECO:0000313" key="2">
    <source>
        <dbReference type="EMBL" id="KAI7807794.1"/>
    </source>
</evidence>
<keyword evidence="3" id="KW-1185">Reference proteome</keyword>
<dbReference type="EMBL" id="JAFHDT010000007">
    <property type="protein sequence ID" value="KAI7807794.1"/>
    <property type="molecule type" value="Genomic_DNA"/>
</dbReference>
<organism evidence="2 3">
    <name type="scientific">Triplophysa rosa</name>
    <name type="common">Cave loach</name>
    <dbReference type="NCBI Taxonomy" id="992332"/>
    <lineage>
        <taxon>Eukaryota</taxon>
        <taxon>Metazoa</taxon>
        <taxon>Chordata</taxon>
        <taxon>Craniata</taxon>
        <taxon>Vertebrata</taxon>
        <taxon>Euteleostomi</taxon>
        <taxon>Actinopterygii</taxon>
        <taxon>Neopterygii</taxon>
        <taxon>Teleostei</taxon>
        <taxon>Ostariophysi</taxon>
        <taxon>Cypriniformes</taxon>
        <taxon>Nemacheilidae</taxon>
        <taxon>Triplophysa</taxon>
    </lineage>
</organism>
<gene>
    <name evidence="2" type="ORF">IRJ41_010617</name>
</gene>
<feature type="region of interest" description="Disordered" evidence="1">
    <location>
        <begin position="48"/>
        <end position="101"/>
    </location>
</feature>
<dbReference type="AlphaFoldDB" id="A0A9W8C5Z0"/>
<reference evidence="2" key="1">
    <citation type="submission" date="2021-02" db="EMBL/GenBank/DDBJ databases">
        <title>Comparative genomics reveals that relaxation of natural selection precedes convergent phenotypic evolution of cavefish.</title>
        <authorList>
            <person name="Peng Z."/>
        </authorList>
    </citation>
    <scope>NUCLEOTIDE SEQUENCE</scope>
    <source>
        <tissue evidence="2">Muscle</tissue>
    </source>
</reference>
<evidence type="ECO:0000313" key="3">
    <source>
        <dbReference type="Proteomes" id="UP001059041"/>
    </source>
</evidence>
<protein>
    <submittedName>
        <fullName evidence="2">Uncharacterized protein</fullName>
    </submittedName>
</protein>
<dbReference type="Proteomes" id="UP001059041">
    <property type="component" value="Linkage Group LG7"/>
</dbReference>
<comment type="caution">
    <text evidence="2">The sequence shown here is derived from an EMBL/GenBank/DDBJ whole genome shotgun (WGS) entry which is preliminary data.</text>
</comment>
<feature type="compositionally biased region" description="Polar residues" evidence="1">
    <location>
        <begin position="53"/>
        <end position="83"/>
    </location>
</feature>
<sequence length="122" mass="13511">MHLAIHETSLRRRAPVAVRLAPLVFCLETSPANRSCENAIFWGQEPAWEMGSDHSTNSAADQRQRDQGNLSSQGEASSSTGGSDSVADPEDHLDPDTELPQCRIGTRWVDDMSFMISCTNWY</sequence>
<proteinExistence type="predicted"/>